<keyword evidence="1" id="KW-1133">Transmembrane helix</keyword>
<dbReference type="Pfam" id="PF10756">
    <property type="entry name" value="bPH_6"/>
    <property type="match status" value="1"/>
</dbReference>
<evidence type="ECO:0000313" key="3">
    <source>
        <dbReference type="EMBL" id="NYS92603.1"/>
    </source>
</evidence>
<keyword evidence="4" id="KW-1185">Reference proteome</keyword>
<evidence type="ECO:0000313" key="4">
    <source>
        <dbReference type="Proteomes" id="UP000561011"/>
    </source>
</evidence>
<dbReference type="EMBL" id="JACBYE010000005">
    <property type="protein sequence ID" value="NYS92603.1"/>
    <property type="molecule type" value="Genomic_DNA"/>
</dbReference>
<gene>
    <name evidence="3" type="ORF">HZZ10_03530</name>
</gene>
<protein>
    <submittedName>
        <fullName evidence="3">PH domain-containing protein</fullName>
    </submittedName>
</protein>
<feature type="transmembrane region" description="Helical" evidence="1">
    <location>
        <begin position="46"/>
        <end position="64"/>
    </location>
</feature>
<keyword evidence="1" id="KW-0812">Transmembrane</keyword>
<dbReference type="Proteomes" id="UP000561011">
    <property type="component" value="Unassembled WGS sequence"/>
</dbReference>
<proteinExistence type="predicted"/>
<evidence type="ECO:0000259" key="2">
    <source>
        <dbReference type="Pfam" id="PF10756"/>
    </source>
</evidence>
<feature type="transmembrane region" description="Helical" evidence="1">
    <location>
        <begin position="13"/>
        <end position="34"/>
    </location>
</feature>
<name>A0A853ET87_9MICO</name>
<evidence type="ECO:0000256" key="1">
    <source>
        <dbReference type="SAM" id="Phobius"/>
    </source>
</evidence>
<sequence>MARDVYADLRPRFVRYVAWGAIVVIVLGGLLVLWQAPGTDGRGYEPADALGTSVVLVAGCVFLWRQATVRARVDEHGVTVRNLLRVRTLEWTQVLAVRFGSGDPWVLLEISDGTTWPVMAVQRADGEYAVREARRLAALVVRHGEGQEQDGSGPAV</sequence>
<comment type="caution">
    <text evidence="3">The sequence shown here is derived from an EMBL/GenBank/DDBJ whole genome shotgun (WGS) entry which is preliminary data.</text>
</comment>
<keyword evidence="1" id="KW-0472">Membrane</keyword>
<dbReference type="InterPro" id="IPR019692">
    <property type="entry name" value="CFP-6_PH"/>
</dbReference>
<accession>A0A853ET87</accession>
<organism evidence="3 4">
    <name type="scientific">Sanguibacter inulinus</name>
    <dbReference type="NCBI Taxonomy" id="60922"/>
    <lineage>
        <taxon>Bacteria</taxon>
        <taxon>Bacillati</taxon>
        <taxon>Actinomycetota</taxon>
        <taxon>Actinomycetes</taxon>
        <taxon>Micrococcales</taxon>
        <taxon>Sanguibacteraceae</taxon>
        <taxon>Sanguibacter</taxon>
    </lineage>
</organism>
<reference evidence="3 4" key="1">
    <citation type="submission" date="2020-07" db="EMBL/GenBank/DDBJ databases">
        <title>MOT database genomes.</title>
        <authorList>
            <person name="Joseph S."/>
            <person name="Aduse-Opoku J."/>
            <person name="Hashim A."/>
            <person name="Wade W."/>
            <person name="Curtis M."/>
        </authorList>
    </citation>
    <scope>NUCLEOTIDE SEQUENCE [LARGE SCALE GENOMIC DNA]</scope>
    <source>
        <strain evidence="3 4">DSM 100099</strain>
    </source>
</reference>
<dbReference type="RefSeq" id="WP_179912432.1">
    <property type="nucleotide sequence ID" value="NZ_JACBYE010000005.1"/>
</dbReference>
<feature type="domain" description="Low molecular weight protein antigen 6 PH" evidence="2">
    <location>
        <begin position="69"/>
        <end position="136"/>
    </location>
</feature>
<dbReference type="AlphaFoldDB" id="A0A853ET87"/>